<dbReference type="InterPro" id="IPR005828">
    <property type="entry name" value="MFS_sugar_transport-like"/>
</dbReference>
<comment type="similarity">
    <text evidence="2 9">Belongs to the major facilitator superfamily. Sugar transporter (TC 2.A.1.1) family.</text>
</comment>
<feature type="transmembrane region" description="Helical" evidence="10">
    <location>
        <begin position="341"/>
        <end position="363"/>
    </location>
</feature>
<evidence type="ECO:0000256" key="4">
    <source>
        <dbReference type="ARBA" id="ARBA00022692"/>
    </source>
</evidence>
<evidence type="ECO:0000256" key="1">
    <source>
        <dbReference type="ARBA" id="ARBA00004141"/>
    </source>
</evidence>
<dbReference type="InterPro" id="IPR036259">
    <property type="entry name" value="MFS_trans_sf"/>
</dbReference>
<evidence type="ECO:0000256" key="8">
    <source>
        <dbReference type="ARBA" id="ARBA00043213"/>
    </source>
</evidence>
<accession>A0A0B7JU43</accession>
<dbReference type="InterPro" id="IPR020846">
    <property type="entry name" value="MFS_dom"/>
</dbReference>
<feature type="transmembrane region" description="Helical" evidence="10">
    <location>
        <begin position="87"/>
        <end position="106"/>
    </location>
</feature>
<dbReference type="NCBIfam" id="TIGR00879">
    <property type="entry name" value="SP"/>
    <property type="match status" value="1"/>
</dbReference>
<dbReference type="InterPro" id="IPR050360">
    <property type="entry name" value="MFS_Sugar_Transporters"/>
</dbReference>
<comment type="subcellular location">
    <subcellularLocation>
        <location evidence="1">Membrane</location>
        <topology evidence="1">Multi-pass membrane protein</topology>
    </subcellularLocation>
</comment>
<gene>
    <name evidence="12" type="ORF">BN869_000002240_1</name>
</gene>
<feature type="transmembrane region" description="Helical" evidence="10">
    <location>
        <begin position="118"/>
        <end position="139"/>
    </location>
</feature>
<evidence type="ECO:0000259" key="11">
    <source>
        <dbReference type="PROSITE" id="PS50850"/>
    </source>
</evidence>
<feature type="domain" description="Major facilitator superfamily (MFS) profile" evidence="11">
    <location>
        <begin position="24"/>
        <end position="496"/>
    </location>
</feature>
<dbReference type="GO" id="GO:0016020">
    <property type="term" value="C:membrane"/>
    <property type="evidence" value="ECO:0007669"/>
    <property type="project" value="UniProtKB-SubCell"/>
</dbReference>
<evidence type="ECO:0000256" key="9">
    <source>
        <dbReference type="RuleBase" id="RU003346"/>
    </source>
</evidence>
<feature type="transmembrane region" description="Helical" evidence="10">
    <location>
        <begin position="412"/>
        <end position="430"/>
    </location>
</feature>
<evidence type="ECO:0000256" key="6">
    <source>
        <dbReference type="ARBA" id="ARBA00022989"/>
    </source>
</evidence>
<name>A0A0B7JU43_BIOOC</name>
<feature type="transmembrane region" description="Helical" evidence="10">
    <location>
        <begin position="145"/>
        <end position="164"/>
    </location>
</feature>
<reference evidence="12" key="1">
    <citation type="submission" date="2015-01" db="EMBL/GenBank/DDBJ databases">
        <authorList>
            <person name="Durling Mikael"/>
        </authorList>
    </citation>
    <scope>NUCLEOTIDE SEQUENCE</scope>
</reference>
<dbReference type="SUPFAM" id="SSF103473">
    <property type="entry name" value="MFS general substrate transporter"/>
    <property type="match status" value="1"/>
</dbReference>
<evidence type="ECO:0000256" key="3">
    <source>
        <dbReference type="ARBA" id="ARBA00022448"/>
    </source>
</evidence>
<dbReference type="InterPro" id="IPR005829">
    <property type="entry name" value="Sugar_transporter_CS"/>
</dbReference>
<dbReference type="Pfam" id="PF00083">
    <property type="entry name" value="Sugar_tr"/>
    <property type="match status" value="1"/>
</dbReference>
<dbReference type="Gene3D" id="1.20.1250.20">
    <property type="entry name" value="MFS general substrate transporter like domains"/>
    <property type="match status" value="1"/>
</dbReference>
<protein>
    <recommendedName>
        <fullName evidence="8">Quinate transporter</fullName>
    </recommendedName>
</protein>
<feature type="transmembrane region" description="Helical" evidence="10">
    <location>
        <begin position="21"/>
        <end position="46"/>
    </location>
</feature>
<dbReference type="GO" id="GO:0005351">
    <property type="term" value="F:carbohydrate:proton symporter activity"/>
    <property type="evidence" value="ECO:0007669"/>
    <property type="project" value="TreeGrafter"/>
</dbReference>
<evidence type="ECO:0000256" key="5">
    <source>
        <dbReference type="ARBA" id="ARBA00022911"/>
    </source>
</evidence>
<keyword evidence="7 10" id="KW-0472">Membrane</keyword>
<feature type="transmembrane region" description="Helical" evidence="10">
    <location>
        <begin position="176"/>
        <end position="198"/>
    </location>
</feature>
<feature type="transmembrane region" description="Helical" evidence="10">
    <location>
        <begin position="469"/>
        <end position="492"/>
    </location>
</feature>
<feature type="transmembrane region" description="Helical" evidence="10">
    <location>
        <begin position="303"/>
        <end position="321"/>
    </location>
</feature>
<feature type="transmembrane region" description="Helical" evidence="10">
    <location>
        <begin position="370"/>
        <end position="392"/>
    </location>
</feature>
<keyword evidence="6 10" id="KW-1133">Transmembrane helix</keyword>
<dbReference type="PROSITE" id="PS50850">
    <property type="entry name" value="MFS"/>
    <property type="match status" value="1"/>
</dbReference>
<dbReference type="AlphaFoldDB" id="A0A0B7JU43"/>
<dbReference type="EMBL" id="CDPU01000004">
    <property type="protein sequence ID" value="CEO46185.1"/>
    <property type="molecule type" value="Genomic_DNA"/>
</dbReference>
<proteinExistence type="inferred from homology"/>
<dbReference type="PROSITE" id="PS00217">
    <property type="entry name" value="SUGAR_TRANSPORT_2"/>
    <property type="match status" value="1"/>
</dbReference>
<evidence type="ECO:0000256" key="7">
    <source>
        <dbReference type="ARBA" id="ARBA00023136"/>
    </source>
</evidence>
<evidence type="ECO:0000313" key="12">
    <source>
        <dbReference type="EMBL" id="CEO46185.1"/>
    </source>
</evidence>
<sequence length="548" mass="60657">MGFSFNAKDSSAPREVYNWQLFWVILVAAGGSVIFGYDLAFIGGVFSLESFIRRFKLANKDASAIQAHMVNTFELFIGSNFTGTRQAYLSLNLVQGGAFFGVMLAYWSNERFGRRRALMAAAWIFNIGVVLQMVCQGNIPVFYVGRFISGLGVGGTTFVVPQYLSECAPSAARGGIIGCFEIGVQVGTVVGFWINYGVQQNVSSIGDTQWFIPIAFQFIPATLMALGLIPLCESPRWYFSKGRREEATNALIRLRQLPIEHEYVANELSDYERQMEHELSITSASGFKAIVSETFTKKMAPRLIHGCLLMIFQNSTGINAMNNFSVTFFQVLGYHGPSAKLFSTGIYGIVKGIVATIGFLFLVDRLGRRTLLFAGSIMCAFSMFYVGAFAAITDSFHTSQDLTAASNSAVAFIYIFGAGYAIGWNLPWVIAAEIFPTRIRAFCLVMTTCSHWLGEFYVSYAVTYMFKSITYGTFLFFGAMTVLGGLYVYFLIPETNGVALEDMDILFGSKGLATQKMKAYELYKAERYGTIIHSKCIEDEGVNPVTKK</sequence>
<dbReference type="InterPro" id="IPR003663">
    <property type="entry name" value="Sugar/inositol_transpt"/>
</dbReference>
<keyword evidence="5" id="KW-0672">Quinate metabolism</keyword>
<evidence type="ECO:0000256" key="2">
    <source>
        <dbReference type="ARBA" id="ARBA00010992"/>
    </source>
</evidence>
<dbReference type="PANTHER" id="PTHR48022:SF34">
    <property type="entry name" value="MAJOR FACILITATOR SUPERFAMILY (MFS) PROFILE DOMAIN-CONTAINING PROTEIN-RELATED"/>
    <property type="match status" value="1"/>
</dbReference>
<feature type="transmembrane region" description="Helical" evidence="10">
    <location>
        <begin position="210"/>
        <end position="231"/>
    </location>
</feature>
<organism evidence="12">
    <name type="scientific">Bionectria ochroleuca</name>
    <name type="common">Gliocladium roseum</name>
    <dbReference type="NCBI Taxonomy" id="29856"/>
    <lineage>
        <taxon>Eukaryota</taxon>
        <taxon>Fungi</taxon>
        <taxon>Dikarya</taxon>
        <taxon>Ascomycota</taxon>
        <taxon>Pezizomycotina</taxon>
        <taxon>Sordariomycetes</taxon>
        <taxon>Hypocreomycetidae</taxon>
        <taxon>Hypocreales</taxon>
        <taxon>Bionectriaceae</taxon>
        <taxon>Clonostachys</taxon>
    </lineage>
</organism>
<dbReference type="PANTHER" id="PTHR48022">
    <property type="entry name" value="PLASTIDIC GLUCOSE TRANSPORTER 4"/>
    <property type="match status" value="1"/>
</dbReference>
<keyword evidence="4 10" id="KW-0812">Transmembrane</keyword>
<evidence type="ECO:0000256" key="10">
    <source>
        <dbReference type="SAM" id="Phobius"/>
    </source>
</evidence>
<dbReference type="PRINTS" id="PR00171">
    <property type="entry name" value="SUGRTRNSPORT"/>
</dbReference>
<keyword evidence="3 9" id="KW-0813">Transport</keyword>
<feature type="transmembrane region" description="Helical" evidence="10">
    <location>
        <begin position="442"/>
        <end position="463"/>
    </location>
</feature>